<dbReference type="Proteomes" id="UP000321129">
    <property type="component" value="Unassembled WGS sequence"/>
</dbReference>
<accession>A0A5C6USG7</accession>
<dbReference type="InterPro" id="IPR029069">
    <property type="entry name" value="HotDog_dom_sf"/>
</dbReference>
<keyword evidence="1" id="KW-0378">Hydrolase</keyword>
<dbReference type="CDD" id="cd03443">
    <property type="entry name" value="PaaI_thioesterase"/>
    <property type="match status" value="1"/>
</dbReference>
<dbReference type="RefSeq" id="WP_147121645.1">
    <property type="nucleotide sequence ID" value="NZ_VOPY01000001.1"/>
</dbReference>
<comment type="caution">
    <text evidence="3">The sequence shown here is derived from an EMBL/GenBank/DDBJ whole genome shotgun (WGS) entry which is preliminary data.</text>
</comment>
<dbReference type="SUPFAM" id="SSF54637">
    <property type="entry name" value="Thioesterase/thiol ester dehydrase-isomerase"/>
    <property type="match status" value="1"/>
</dbReference>
<keyword evidence="4" id="KW-1185">Reference proteome</keyword>
<evidence type="ECO:0000313" key="4">
    <source>
        <dbReference type="Proteomes" id="UP000321129"/>
    </source>
</evidence>
<dbReference type="OrthoDB" id="9813158at2"/>
<organism evidence="3 4">
    <name type="scientific">Flavisphingopyxis soli</name>
    <dbReference type="NCBI Taxonomy" id="2601267"/>
    <lineage>
        <taxon>Bacteria</taxon>
        <taxon>Pseudomonadati</taxon>
        <taxon>Pseudomonadota</taxon>
        <taxon>Alphaproteobacteria</taxon>
        <taxon>Sphingomonadales</taxon>
        <taxon>Sphingopyxidaceae</taxon>
        <taxon>Flavisphingopyxis</taxon>
    </lineage>
</organism>
<dbReference type="InterPro" id="IPR006683">
    <property type="entry name" value="Thioestr_dom"/>
</dbReference>
<evidence type="ECO:0000259" key="2">
    <source>
        <dbReference type="Pfam" id="PF03061"/>
    </source>
</evidence>
<sequence length="131" mass="13998">MRKLPPYADLLGVTLAPADSRATLMMPFGGQVLGRPGFLHGGAIAGLLELAAFASLELAIADLDPQPRIKPINMTIDFMRGGREAMTYARGTVGRLGQRIANIDVVAWQDDEDRLIARAHINFLLAGSASA</sequence>
<reference evidence="3 4" key="1">
    <citation type="submission" date="2019-08" db="EMBL/GenBank/DDBJ databases">
        <title>Sphingorhabdus soil sp. nov., isolated from arctic soil.</title>
        <authorList>
            <person name="Liu Y."/>
        </authorList>
    </citation>
    <scope>NUCLEOTIDE SEQUENCE [LARGE SCALE GENOMIC DNA]</scope>
    <source>
        <strain evidence="3 4">D-2Q-5-6</strain>
    </source>
</reference>
<dbReference type="Pfam" id="PF03061">
    <property type="entry name" value="4HBT"/>
    <property type="match status" value="1"/>
</dbReference>
<evidence type="ECO:0000313" key="3">
    <source>
        <dbReference type="EMBL" id="TXC73808.1"/>
    </source>
</evidence>
<name>A0A5C6USG7_9SPHN</name>
<dbReference type="InterPro" id="IPR003736">
    <property type="entry name" value="PAAI_dom"/>
</dbReference>
<evidence type="ECO:0000256" key="1">
    <source>
        <dbReference type="ARBA" id="ARBA00022801"/>
    </source>
</evidence>
<proteinExistence type="predicted"/>
<dbReference type="NCBIfam" id="TIGR00369">
    <property type="entry name" value="unchar_dom_1"/>
    <property type="match status" value="1"/>
</dbReference>
<protein>
    <submittedName>
        <fullName evidence="3">PaaI family thioesterase</fullName>
    </submittedName>
</protein>
<dbReference type="EMBL" id="VOPY01000001">
    <property type="protein sequence ID" value="TXC73808.1"/>
    <property type="molecule type" value="Genomic_DNA"/>
</dbReference>
<dbReference type="AlphaFoldDB" id="A0A5C6USG7"/>
<dbReference type="Gene3D" id="3.10.129.10">
    <property type="entry name" value="Hotdog Thioesterase"/>
    <property type="match status" value="1"/>
</dbReference>
<gene>
    <name evidence="3" type="ORF">FSZ31_03510</name>
</gene>
<dbReference type="GO" id="GO:0016289">
    <property type="term" value="F:acyl-CoA hydrolase activity"/>
    <property type="evidence" value="ECO:0007669"/>
    <property type="project" value="UniProtKB-ARBA"/>
</dbReference>
<feature type="domain" description="Thioesterase" evidence="2">
    <location>
        <begin position="37"/>
        <end position="113"/>
    </location>
</feature>